<dbReference type="EMBL" id="KQ976711">
    <property type="protein sequence ID" value="KYM77030.1"/>
    <property type="molecule type" value="Genomic_DNA"/>
</dbReference>
<name>A0A195AYA8_9HYME</name>
<dbReference type="AlphaFoldDB" id="A0A195AYA8"/>
<dbReference type="Proteomes" id="UP000078540">
    <property type="component" value="Unassembled WGS sequence"/>
</dbReference>
<accession>A0A195AYA8</accession>
<reference evidence="1 2" key="1">
    <citation type="submission" date="2015-09" db="EMBL/GenBank/DDBJ databases">
        <title>Atta colombica WGS genome.</title>
        <authorList>
            <person name="Nygaard S."/>
            <person name="Hu H."/>
            <person name="Boomsma J."/>
            <person name="Zhang G."/>
        </authorList>
    </citation>
    <scope>NUCLEOTIDE SEQUENCE [LARGE SCALE GENOMIC DNA]</scope>
    <source>
        <strain evidence="1">Treedump-2</strain>
        <tissue evidence="1">Whole body</tissue>
    </source>
</reference>
<proteinExistence type="predicted"/>
<gene>
    <name evidence="1" type="ORF">ALC53_12566</name>
</gene>
<sequence>MPQNTSFLRASFNGCCCGPPFSSNRLLTLPPLSLTLLHLCRGMSIILSLRSLSRSEPPLTRRALRTAVAGATGTSNCSKRCSDIAPGDFMQVIVVGVSVFAEETDFTSRSLPSFFQDESFLPRDKVFVGKVVVKSIRLVDHVDVFIDHVDVMSYQGCCRRCGTTGILVQVQKSIFRSPRIIILDYGGSGGIYNPSSSAKLGYPIATNVRRRFNVLDQGVSLLGRQLAFLLKIRGGTTTDLDGKASTGTSLKSCRFTSIRTLHSMLIPRALSTAIDAFPHHPSNMVRVDSRTSALQLSD</sequence>
<evidence type="ECO:0000313" key="1">
    <source>
        <dbReference type="EMBL" id="KYM77030.1"/>
    </source>
</evidence>
<organism evidence="1 2">
    <name type="scientific">Atta colombica</name>
    <dbReference type="NCBI Taxonomy" id="520822"/>
    <lineage>
        <taxon>Eukaryota</taxon>
        <taxon>Metazoa</taxon>
        <taxon>Ecdysozoa</taxon>
        <taxon>Arthropoda</taxon>
        <taxon>Hexapoda</taxon>
        <taxon>Insecta</taxon>
        <taxon>Pterygota</taxon>
        <taxon>Neoptera</taxon>
        <taxon>Endopterygota</taxon>
        <taxon>Hymenoptera</taxon>
        <taxon>Apocrita</taxon>
        <taxon>Aculeata</taxon>
        <taxon>Formicoidea</taxon>
        <taxon>Formicidae</taxon>
        <taxon>Myrmicinae</taxon>
        <taxon>Atta</taxon>
    </lineage>
</organism>
<evidence type="ECO:0000313" key="2">
    <source>
        <dbReference type="Proteomes" id="UP000078540"/>
    </source>
</evidence>
<protein>
    <submittedName>
        <fullName evidence="1">Uncharacterized protein</fullName>
    </submittedName>
</protein>
<keyword evidence="2" id="KW-1185">Reference proteome</keyword>